<dbReference type="AlphaFoldDB" id="U2LZ43"/>
<dbReference type="HOGENOM" id="CLU_122298_0_1_9"/>
<protein>
    <recommendedName>
        <fullName evidence="3">Minor capsid protein</fullName>
    </recommendedName>
</protein>
<organism evidence="1 2">
    <name type="scientific">Ruminococcus callidus ATCC 27760</name>
    <dbReference type="NCBI Taxonomy" id="411473"/>
    <lineage>
        <taxon>Bacteria</taxon>
        <taxon>Bacillati</taxon>
        <taxon>Bacillota</taxon>
        <taxon>Clostridia</taxon>
        <taxon>Eubacteriales</taxon>
        <taxon>Oscillospiraceae</taxon>
        <taxon>Ruminococcus</taxon>
    </lineage>
</organism>
<gene>
    <name evidence="1" type="ORF">RUMCAL_01933</name>
</gene>
<dbReference type="Proteomes" id="UP000016662">
    <property type="component" value="Unassembled WGS sequence"/>
</dbReference>
<evidence type="ECO:0008006" key="3">
    <source>
        <dbReference type="Google" id="ProtNLM"/>
    </source>
</evidence>
<name>U2LZ43_9FIRM</name>
<sequence length="109" mass="12317">MIIKVGIHFNTKQLHAKSAVLKQQAQEFVGNELLRKCDPYVPFDTGMLRDSGISHSKPEEGYLLWKTPYAAVQWYAGVSRGLRGKKWALRAWADHGKLILKNARILAKG</sequence>
<dbReference type="PATRIC" id="fig|411473.3.peg.1592"/>
<dbReference type="STRING" id="411473.RUMCAL_01933"/>
<accession>U2LZ43</accession>
<comment type="caution">
    <text evidence="1">The sequence shown here is derived from an EMBL/GenBank/DDBJ whole genome shotgun (WGS) entry which is preliminary data.</text>
</comment>
<evidence type="ECO:0000313" key="2">
    <source>
        <dbReference type="Proteomes" id="UP000016662"/>
    </source>
</evidence>
<reference evidence="1 2" key="1">
    <citation type="submission" date="2013-07" db="EMBL/GenBank/DDBJ databases">
        <authorList>
            <person name="Weinstock G."/>
            <person name="Sodergren E."/>
            <person name="Wylie T."/>
            <person name="Fulton L."/>
            <person name="Fulton R."/>
            <person name="Fronick C."/>
            <person name="O'Laughlin M."/>
            <person name="Godfrey J."/>
            <person name="Miner T."/>
            <person name="Herter B."/>
            <person name="Appelbaum E."/>
            <person name="Cordes M."/>
            <person name="Lek S."/>
            <person name="Wollam A."/>
            <person name="Pepin K.H."/>
            <person name="Palsikar V.B."/>
            <person name="Mitreva M."/>
            <person name="Wilson R.K."/>
        </authorList>
    </citation>
    <scope>NUCLEOTIDE SEQUENCE [LARGE SCALE GENOMIC DNA]</scope>
    <source>
        <strain evidence="1 2">ATCC 27760</strain>
    </source>
</reference>
<keyword evidence="2" id="KW-1185">Reference proteome</keyword>
<dbReference type="OrthoDB" id="1846398at2"/>
<dbReference type="RefSeq" id="WP_021683430.1">
    <property type="nucleotide sequence ID" value="NZ_KI260480.1"/>
</dbReference>
<dbReference type="EMBL" id="AWVF01000236">
    <property type="protein sequence ID" value="ERJ94764.1"/>
    <property type="molecule type" value="Genomic_DNA"/>
</dbReference>
<evidence type="ECO:0000313" key="1">
    <source>
        <dbReference type="EMBL" id="ERJ94764.1"/>
    </source>
</evidence>
<dbReference type="Pfam" id="PF11114">
    <property type="entry name" value="Minor_capsid_2"/>
    <property type="match status" value="1"/>
</dbReference>
<dbReference type="InterPro" id="IPR021080">
    <property type="entry name" value="Minor_capsid_protein"/>
</dbReference>
<proteinExistence type="predicted"/>